<accession>A0ABP9WSB3</accession>
<keyword evidence="1" id="KW-1133">Transmembrane helix</keyword>
<evidence type="ECO:0000313" key="2">
    <source>
        <dbReference type="EMBL" id="GAA5526096.1"/>
    </source>
</evidence>
<organism evidence="2 3">
    <name type="scientific">Microbulbifer aestuariivivens</name>
    <dbReference type="NCBI Taxonomy" id="1908308"/>
    <lineage>
        <taxon>Bacteria</taxon>
        <taxon>Pseudomonadati</taxon>
        <taxon>Pseudomonadota</taxon>
        <taxon>Gammaproteobacteria</taxon>
        <taxon>Cellvibrionales</taxon>
        <taxon>Microbulbiferaceae</taxon>
        <taxon>Microbulbifer</taxon>
    </lineage>
</organism>
<evidence type="ECO:0000313" key="3">
    <source>
        <dbReference type="Proteomes" id="UP001408594"/>
    </source>
</evidence>
<proteinExistence type="predicted"/>
<evidence type="ECO:0008006" key="4">
    <source>
        <dbReference type="Google" id="ProtNLM"/>
    </source>
</evidence>
<dbReference type="EMBL" id="BAABRT010000026">
    <property type="protein sequence ID" value="GAA5526096.1"/>
    <property type="molecule type" value="Genomic_DNA"/>
</dbReference>
<evidence type="ECO:0000256" key="1">
    <source>
        <dbReference type="SAM" id="Phobius"/>
    </source>
</evidence>
<protein>
    <recommendedName>
        <fullName evidence="4">PepSY domain-containing protein</fullName>
    </recommendedName>
</protein>
<sequence>MMVPMVGWAITGVVFFIKPGYAGAYEILNPKTYPLESDYSISMDDLWEEVRVIKSILGVHVLARSNGDYWNLNPGTLEPSEIPDKQRLKLLFEDAVSRNSARYGAIERIENLTAYTSTGIEVELNWDRLTFNQQGFDRKIIDSLYRIHYLQWTPWSAVNQLMGFVGLLLLMALMVFGVRIYFSGRGAVNNSCD</sequence>
<feature type="transmembrane region" description="Helical" evidence="1">
    <location>
        <begin position="161"/>
        <end position="182"/>
    </location>
</feature>
<comment type="caution">
    <text evidence="2">The sequence shown here is derived from an EMBL/GenBank/DDBJ whole genome shotgun (WGS) entry which is preliminary data.</text>
</comment>
<dbReference type="Proteomes" id="UP001408594">
    <property type="component" value="Unassembled WGS sequence"/>
</dbReference>
<gene>
    <name evidence="2" type="ORF">Maes01_02690</name>
</gene>
<keyword evidence="3" id="KW-1185">Reference proteome</keyword>
<reference evidence="2 3" key="1">
    <citation type="submission" date="2024-02" db="EMBL/GenBank/DDBJ databases">
        <title>Microbulbifer aestuariivivens NBRC 112533.</title>
        <authorList>
            <person name="Ichikawa N."/>
            <person name="Katano-Makiyama Y."/>
            <person name="Hidaka K."/>
        </authorList>
    </citation>
    <scope>NUCLEOTIDE SEQUENCE [LARGE SCALE GENOMIC DNA]</scope>
    <source>
        <strain evidence="2 3">NBRC 112533</strain>
    </source>
</reference>
<name>A0ABP9WSB3_9GAMM</name>
<keyword evidence="1" id="KW-0472">Membrane</keyword>
<keyword evidence="1" id="KW-0812">Transmembrane</keyword>